<dbReference type="PANTHER" id="PTHR13887">
    <property type="entry name" value="GLUTATHIONE S-TRANSFERASE KAPPA"/>
    <property type="match status" value="1"/>
</dbReference>
<protein>
    <submittedName>
        <fullName evidence="2">Predicted dithiol-disulfide isomerase involved in polyketide biosynthesis</fullName>
    </submittedName>
</protein>
<accession>A0A1L7RDQ0</accession>
<dbReference type="InterPro" id="IPR001853">
    <property type="entry name" value="DSBA-like_thioredoxin_dom"/>
</dbReference>
<organism evidence="2">
    <name type="scientific">Actinomyces succiniciruminis</name>
    <dbReference type="NCBI Taxonomy" id="1522002"/>
    <lineage>
        <taxon>Bacteria</taxon>
        <taxon>Bacillati</taxon>
        <taxon>Actinomycetota</taxon>
        <taxon>Actinomycetes</taxon>
        <taxon>Actinomycetales</taxon>
        <taxon>Actinomycetaceae</taxon>
        <taxon>Actinomyces</taxon>
    </lineage>
</organism>
<dbReference type="GO" id="GO:0016491">
    <property type="term" value="F:oxidoreductase activity"/>
    <property type="evidence" value="ECO:0007669"/>
    <property type="project" value="InterPro"/>
</dbReference>
<gene>
    <name evidence="2" type="ORF">AAM4_2313</name>
</gene>
<proteinExistence type="predicted"/>
<dbReference type="Pfam" id="PF01323">
    <property type="entry name" value="DSBA"/>
    <property type="match status" value="1"/>
</dbReference>
<name>A0A1L7RDQ0_9ACTO</name>
<dbReference type="PANTHER" id="PTHR13887:SF41">
    <property type="entry name" value="THIOREDOXIN SUPERFAMILY PROTEIN"/>
    <property type="match status" value="1"/>
</dbReference>
<keyword evidence="2" id="KW-0413">Isomerase</keyword>
<dbReference type="EMBL" id="LK995531">
    <property type="protein sequence ID" value="CED92145.1"/>
    <property type="molecule type" value="Genomic_DNA"/>
</dbReference>
<sequence length="228" mass="25386">MKVTYWSDFACPYCYVGETRLHKAIESLGLADDVEVEMKAFELYPDAPREVQGTTLDRFARKYRLTRAAARQRIDSISAMGRAEGIDFNYATTRNTNMFDAHRLTKLAHDQGNTRFEELCFHAYFVDNEVMSDHAVLRRLAKQAGLPEADVERVLSSDEYADAVRADEREAHSMGVNAVPFFVVDGKYAISGAQPIEEMTRVLTNARNAALAEDTTEGGACGPEGCAI</sequence>
<dbReference type="CDD" id="cd03024">
    <property type="entry name" value="DsbA_FrnE"/>
    <property type="match status" value="1"/>
</dbReference>
<dbReference type="Gene3D" id="3.40.30.10">
    <property type="entry name" value="Glutaredoxin"/>
    <property type="match status" value="1"/>
</dbReference>
<evidence type="ECO:0000259" key="1">
    <source>
        <dbReference type="Pfam" id="PF01323"/>
    </source>
</evidence>
<evidence type="ECO:0000313" key="2">
    <source>
        <dbReference type="EMBL" id="CED92145.1"/>
    </source>
</evidence>
<dbReference type="SUPFAM" id="SSF52833">
    <property type="entry name" value="Thioredoxin-like"/>
    <property type="match status" value="1"/>
</dbReference>
<dbReference type="InterPro" id="IPR036249">
    <property type="entry name" value="Thioredoxin-like_sf"/>
</dbReference>
<reference evidence="2" key="1">
    <citation type="submission" date="2014-07" db="EMBL/GenBank/DDBJ databases">
        <authorList>
            <person name="Zhang J.E."/>
            <person name="Yang H."/>
            <person name="Guo J."/>
            <person name="Deng Z."/>
            <person name="Luo H."/>
            <person name="Luo M."/>
            <person name="Zhao B."/>
        </authorList>
    </citation>
    <scope>NUCLEOTIDE SEQUENCE</scope>
    <source>
        <strain evidence="2">AM4</strain>
    </source>
</reference>
<feature type="domain" description="DSBA-like thioredoxin" evidence="1">
    <location>
        <begin position="3"/>
        <end position="201"/>
    </location>
</feature>
<dbReference type="GO" id="GO:0016853">
    <property type="term" value="F:isomerase activity"/>
    <property type="evidence" value="ECO:0007669"/>
    <property type="project" value="UniProtKB-KW"/>
</dbReference>
<dbReference type="AlphaFoldDB" id="A0A1L7RDQ0"/>